<dbReference type="Pfam" id="PF17863">
    <property type="entry name" value="AAA_lid_2"/>
    <property type="match status" value="1"/>
</dbReference>
<accession>A0AAU8FE99</accession>
<dbReference type="FunFam" id="3.40.50.300:FF:000640">
    <property type="entry name" value="MoxR family ATPase"/>
    <property type="match status" value="1"/>
</dbReference>
<dbReference type="AlphaFoldDB" id="A0AAU8FE99"/>
<dbReference type="InterPro" id="IPR011703">
    <property type="entry name" value="ATPase_AAA-3"/>
</dbReference>
<evidence type="ECO:0000256" key="2">
    <source>
        <dbReference type="ARBA" id="ARBA00022840"/>
    </source>
</evidence>
<dbReference type="GO" id="GO:0005524">
    <property type="term" value="F:ATP binding"/>
    <property type="evidence" value="ECO:0007669"/>
    <property type="project" value="UniProtKB-KW"/>
</dbReference>
<evidence type="ECO:0000259" key="5">
    <source>
        <dbReference type="Pfam" id="PF17863"/>
    </source>
</evidence>
<dbReference type="Pfam" id="PF07726">
    <property type="entry name" value="AAA_3"/>
    <property type="match status" value="1"/>
</dbReference>
<evidence type="ECO:0000313" key="6">
    <source>
        <dbReference type="EMBL" id="XCH22822.1"/>
    </source>
</evidence>
<dbReference type="GO" id="GO:0016887">
    <property type="term" value="F:ATP hydrolysis activity"/>
    <property type="evidence" value="ECO:0007669"/>
    <property type="project" value="InterPro"/>
</dbReference>
<evidence type="ECO:0000256" key="3">
    <source>
        <dbReference type="ARBA" id="ARBA00061607"/>
    </source>
</evidence>
<protein>
    <submittedName>
        <fullName evidence="6">MoxR family ATPase</fullName>
    </submittedName>
</protein>
<gene>
    <name evidence="6" type="ORF">ABV298_21130</name>
</gene>
<dbReference type="EMBL" id="CP159289">
    <property type="protein sequence ID" value="XCH22822.1"/>
    <property type="molecule type" value="Genomic_DNA"/>
</dbReference>
<feature type="domain" description="ChlI/MoxR AAA lid" evidence="5">
    <location>
        <begin position="250"/>
        <end position="316"/>
    </location>
</feature>
<sequence length="320" mass="35673">MKYSSDVEAAEAMKVAYDKIRSEIGNVIIGQDEVVKRLLTAIFCQGHCLLVGVPGLAKTLLIQTIASSLDLNFNRIQFTPDLMPSDILGSETLDQNRNFKFIKGPIFANIILADEINRTPPKTQSALLEAMQEYSVTIAGAKHSLDRPFFVLATQNPIEQEGTYPLPEAQLDRFMFMIQLDYPSYTEEVSIVKNTTTDSRYQVQKVISAQEITDFQHLVRRVPVTDHVIEYAVKLVHKTRPNGSLAIKDTNDYLEWGAGPRASQALILAAKCNALLSGKYSPDIEDVKAVALPVLRHRIIRNFKAEAEGISVDDIIGRLL</sequence>
<keyword evidence="2" id="KW-0067">ATP-binding</keyword>
<dbReference type="SUPFAM" id="SSF52540">
    <property type="entry name" value="P-loop containing nucleoside triphosphate hydrolases"/>
    <property type="match status" value="1"/>
</dbReference>
<feature type="domain" description="ATPase AAA-3" evidence="4">
    <location>
        <begin position="47"/>
        <end position="176"/>
    </location>
</feature>
<dbReference type="PANTHER" id="PTHR42759:SF1">
    <property type="entry name" value="MAGNESIUM-CHELATASE SUBUNIT CHLD"/>
    <property type="match status" value="1"/>
</dbReference>
<keyword evidence="1" id="KW-0547">Nucleotide-binding</keyword>
<dbReference type="Gene3D" id="1.10.8.80">
    <property type="entry name" value="Magnesium chelatase subunit I, C-Terminal domain"/>
    <property type="match status" value="1"/>
</dbReference>
<evidence type="ECO:0000256" key="1">
    <source>
        <dbReference type="ARBA" id="ARBA00022741"/>
    </source>
</evidence>
<evidence type="ECO:0000259" key="4">
    <source>
        <dbReference type="Pfam" id="PF07726"/>
    </source>
</evidence>
<name>A0AAU8FE99_9BACT</name>
<dbReference type="InterPro" id="IPR050764">
    <property type="entry name" value="CbbQ/NirQ/NorQ/GpvN"/>
</dbReference>
<dbReference type="InterPro" id="IPR041628">
    <property type="entry name" value="ChlI/MoxR_AAA_lid"/>
</dbReference>
<dbReference type="CDD" id="cd00009">
    <property type="entry name" value="AAA"/>
    <property type="match status" value="1"/>
</dbReference>
<dbReference type="PIRSF" id="PIRSF002849">
    <property type="entry name" value="AAA_ATPase_chaperone_MoxR_prd"/>
    <property type="match status" value="1"/>
</dbReference>
<organism evidence="6">
    <name type="scientific">Dyadobacter sp. 676</name>
    <dbReference type="NCBI Taxonomy" id="3088362"/>
    <lineage>
        <taxon>Bacteria</taxon>
        <taxon>Pseudomonadati</taxon>
        <taxon>Bacteroidota</taxon>
        <taxon>Cytophagia</taxon>
        <taxon>Cytophagales</taxon>
        <taxon>Spirosomataceae</taxon>
        <taxon>Dyadobacter</taxon>
    </lineage>
</organism>
<reference evidence="6" key="1">
    <citation type="submission" date="2024-06" db="EMBL/GenBank/DDBJ databases">
        <title>Sequencing and assembly of the genome of Dyadobacter sp. strain 676, a symbiont of Cyamopsis tetragonoloba.</title>
        <authorList>
            <person name="Guro P."/>
            <person name="Sazanova A."/>
            <person name="Kuznetsova I."/>
            <person name="Belimov A."/>
            <person name="Safronova V."/>
        </authorList>
    </citation>
    <scope>NUCLEOTIDE SEQUENCE</scope>
    <source>
        <strain evidence="6">676</strain>
    </source>
</reference>
<proteinExistence type="inferred from homology"/>
<dbReference type="Gene3D" id="3.40.50.300">
    <property type="entry name" value="P-loop containing nucleotide triphosphate hydrolases"/>
    <property type="match status" value="1"/>
</dbReference>
<comment type="similarity">
    <text evidence="3">Belongs to the MoxR family.</text>
</comment>
<dbReference type="RefSeq" id="WP_353718149.1">
    <property type="nucleotide sequence ID" value="NZ_CP159289.1"/>
</dbReference>
<dbReference type="PANTHER" id="PTHR42759">
    <property type="entry name" value="MOXR FAMILY PROTEIN"/>
    <property type="match status" value="1"/>
</dbReference>
<dbReference type="InterPro" id="IPR027417">
    <property type="entry name" value="P-loop_NTPase"/>
</dbReference>